<name>A0ABQ5N261_9CLOT</name>
<dbReference type="EMBL" id="BRXR01000001">
    <property type="protein sequence ID" value="GLC29269.1"/>
    <property type="molecule type" value="Genomic_DNA"/>
</dbReference>
<evidence type="ECO:0000313" key="1">
    <source>
        <dbReference type="EMBL" id="GLC29269.1"/>
    </source>
</evidence>
<dbReference type="Proteomes" id="UP001208567">
    <property type="component" value="Unassembled WGS sequence"/>
</dbReference>
<proteinExistence type="predicted"/>
<evidence type="ECO:0000313" key="2">
    <source>
        <dbReference type="Proteomes" id="UP001208567"/>
    </source>
</evidence>
<dbReference type="InterPro" id="IPR043519">
    <property type="entry name" value="NT_sf"/>
</dbReference>
<organism evidence="1 2">
    <name type="scientific">Clostridium omnivorum</name>
    <dbReference type="NCBI Taxonomy" id="1604902"/>
    <lineage>
        <taxon>Bacteria</taxon>
        <taxon>Bacillati</taxon>
        <taxon>Bacillota</taxon>
        <taxon>Clostridia</taxon>
        <taxon>Eubacteriales</taxon>
        <taxon>Clostridiaceae</taxon>
        <taxon>Clostridium</taxon>
    </lineage>
</organism>
<evidence type="ECO:0008006" key="3">
    <source>
        <dbReference type="Google" id="ProtNLM"/>
    </source>
</evidence>
<reference evidence="1 2" key="1">
    <citation type="journal article" date="2024" name="Int. J. Syst. Evol. Microbiol.">
        <title>Clostridium omnivorum sp. nov., isolated from anoxic soil under the treatment of reductive soil disinfestation.</title>
        <authorList>
            <person name="Ueki A."/>
            <person name="Tonouchi A."/>
            <person name="Kaku N."/>
            <person name="Honma S."/>
            <person name="Ueki K."/>
        </authorList>
    </citation>
    <scope>NUCLEOTIDE SEQUENCE [LARGE SCALE GENOMIC DNA]</scope>
    <source>
        <strain evidence="1 2">E14</strain>
    </source>
</reference>
<accession>A0ABQ5N261</accession>
<keyword evidence="2" id="KW-1185">Reference proteome</keyword>
<gene>
    <name evidence="1" type="ORF">bsdE14_06790</name>
</gene>
<protein>
    <recommendedName>
        <fullName evidence="3">Nucleotidyltransferase family protein</fullName>
    </recommendedName>
</protein>
<comment type="caution">
    <text evidence="1">The sequence shown here is derived from an EMBL/GenBank/DDBJ whole genome shotgun (WGS) entry which is preliminary data.</text>
</comment>
<sequence>MIFENLRLIGERLNRDGILWAVGASVMLNQYGLVDRPNDIDLMVDINDIDKVDCILKELGNKKYREKVEEYATEYFYEYVINGSDVDVMAGLTINFCDGSYRYIFDKSSIARIVDIDGVDIPLTSLEDWYVLYQVIPNREKKVVMIENYLKDNGITRIDLLKRALTRELPIEVRERIEKLIESNYKC</sequence>
<dbReference type="SUPFAM" id="SSF81301">
    <property type="entry name" value="Nucleotidyltransferase"/>
    <property type="match status" value="1"/>
</dbReference>
<dbReference type="RefSeq" id="WP_264848556.1">
    <property type="nucleotide sequence ID" value="NZ_BRXR01000001.1"/>
</dbReference>
<dbReference type="Gene3D" id="3.30.460.40">
    <property type="match status" value="1"/>
</dbReference>